<accession>A0A5C6DB43</accession>
<dbReference type="Proteomes" id="UP000319143">
    <property type="component" value="Unassembled WGS sequence"/>
</dbReference>
<organism evidence="2 3">
    <name type="scientific">Novipirellula artificiosorum</name>
    <dbReference type="NCBI Taxonomy" id="2528016"/>
    <lineage>
        <taxon>Bacteria</taxon>
        <taxon>Pseudomonadati</taxon>
        <taxon>Planctomycetota</taxon>
        <taxon>Planctomycetia</taxon>
        <taxon>Pirellulales</taxon>
        <taxon>Pirellulaceae</taxon>
        <taxon>Novipirellula</taxon>
    </lineage>
</organism>
<name>A0A5C6DB43_9BACT</name>
<sequence>MEDQQVAMTVWFLTILPVRSKPGDRRQEGDKRQNTSTDKKLREKMRTSFSVERREAFHFAQF</sequence>
<gene>
    <name evidence="2" type="ORF">Poly41_45410</name>
</gene>
<proteinExistence type="predicted"/>
<evidence type="ECO:0000313" key="3">
    <source>
        <dbReference type="Proteomes" id="UP000319143"/>
    </source>
</evidence>
<protein>
    <submittedName>
        <fullName evidence="2">Uncharacterized protein</fullName>
    </submittedName>
</protein>
<feature type="region of interest" description="Disordered" evidence="1">
    <location>
        <begin position="21"/>
        <end position="45"/>
    </location>
</feature>
<evidence type="ECO:0000256" key="1">
    <source>
        <dbReference type="SAM" id="MobiDB-lite"/>
    </source>
</evidence>
<dbReference type="AlphaFoldDB" id="A0A5C6DB43"/>
<reference evidence="2 3" key="1">
    <citation type="submission" date="2019-02" db="EMBL/GenBank/DDBJ databases">
        <title>Deep-cultivation of Planctomycetes and their phenomic and genomic characterization uncovers novel biology.</title>
        <authorList>
            <person name="Wiegand S."/>
            <person name="Jogler M."/>
            <person name="Boedeker C."/>
            <person name="Pinto D."/>
            <person name="Vollmers J."/>
            <person name="Rivas-Marin E."/>
            <person name="Kohn T."/>
            <person name="Peeters S.H."/>
            <person name="Heuer A."/>
            <person name="Rast P."/>
            <person name="Oberbeckmann S."/>
            <person name="Bunk B."/>
            <person name="Jeske O."/>
            <person name="Meyerdierks A."/>
            <person name="Storesund J.E."/>
            <person name="Kallscheuer N."/>
            <person name="Luecker S."/>
            <person name="Lage O.M."/>
            <person name="Pohl T."/>
            <person name="Merkel B.J."/>
            <person name="Hornburger P."/>
            <person name="Mueller R.-W."/>
            <person name="Bruemmer F."/>
            <person name="Labrenz M."/>
            <person name="Spormann A.M."/>
            <person name="Op Den Camp H."/>
            <person name="Overmann J."/>
            <person name="Amann R."/>
            <person name="Jetten M.S.M."/>
            <person name="Mascher T."/>
            <person name="Medema M.H."/>
            <person name="Devos D.P."/>
            <person name="Kaster A.-K."/>
            <person name="Ovreas L."/>
            <person name="Rohde M."/>
            <person name="Galperin M.Y."/>
            <person name="Jogler C."/>
        </authorList>
    </citation>
    <scope>NUCLEOTIDE SEQUENCE [LARGE SCALE GENOMIC DNA]</scope>
    <source>
        <strain evidence="2 3">Poly41</strain>
    </source>
</reference>
<keyword evidence="3" id="KW-1185">Reference proteome</keyword>
<evidence type="ECO:0000313" key="2">
    <source>
        <dbReference type="EMBL" id="TWU34393.1"/>
    </source>
</evidence>
<comment type="caution">
    <text evidence="2">The sequence shown here is derived from an EMBL/GenBank/DDBJ whole genome shotgun (WGS) entry which is preliminary data.</text>
</comment>
<dbReference type="EMBL" id="SJPV01000008">
    <property type="protein sequence ID" value="TWU34393.1"/>
    <property type="molecule type" value="Genomic_DNA"/>
</dbReference>